<dbReference type="Proteomes" id="UP000199693">
    <property type="component" value="Unassembled WGS sequence"/>
</dbReference>
<reference evidence="2 5" key="1">
    <citation type="submission" date="2016-10" db="EMBL/GenBank/DDBJ databases">
        <authorList>
            <person name="de Groot N.N."/>
        </authorList>
    </citation>
    <scope>NUCLEOTIDE SEQUENCE [LARGE SCALE GENOMIC DNA]</scope>
    <source>
        <strain evidence="2 5">CCM 7361</strain>
    </source>
</reference>
<dbReference type="Proteomes" id="UP000198309">
    <property type="component" value="Unassembled WGS sequence"/>
</dbReference>
<proteinExistence type="predicted"/>
<gene>
    <name evidence="2" type="ORF">SAMN05216189_1003185</name>
    <name evidence="3" type="ORF">SAMN06295949_12232</name>
</gene>
<evidence type="ECO:0000256" key="1">
    <source>
        <dbReference type="SAM" id="MobiDB-lite"/>
    </source>
</evidence>
<protein>
    <submittedName>
        <fullName evidence="2">Uncharacterized protein</fullName>
    </submittedName>
</protein>
<dbReference type="EMBL" id="FNEC01000003">
    <property type="protein sequence ID" value="SDI26225.1"/>
    <property type="molecule type" value="Genomic_DNA"/>
</dbReference>
<evidence type="ECO:0000313" key="3">
    <source>
        <dbReference type="EMBL" id="SNT34142.1"/>
    </source>
</evidence>
<dbReference type="AlphaFoldDB" id="A0A239LW09"/>
<accession>A0A239LW09</accession>
<keyword evidence="4" id="KW-1185">Reference proteome</keyword>
<evidence type="ECO:0000313" key="2">
    <source>
        <dbReference type="EMBL" id="SDI26225.1"/>
    </source>
</evidence>
<name>A0A239LW09_9PSED</name>
<evidence type="ECO:0000313" key="5">
    <source>
        <dbReference type="Proteomes" id="UP000199693"/>
    </source>
</evidence>
<dbReference type="RefSeq" id="WP_089393166.1">
    <property type="nucleotide sequence ID" value="NZ_FNEC01000003.1"/>
</dbReference>
<sequence>MGWNDHRDAAFTAALRQLFAQGSLEPDSREEILARYILEHGFAALSEEQQQRFRDELLPRLKEVSGATVLPMDIPLQETTPPPAGGINDPGNEDPGSLLESERPDDPTKHSR</sequence>
<reference evidence="3 4" key="2">
    <citation type="submission" date="2017-06" db="EMBL/GenBank/DDBJ databases">
        <authorList>
            <person name="Varghese N."/>
            <person name="Submissions S."/>
        </authorList>
    </citation>
    <scope>NUCLEOTIDE SEQUENCE [LARGE SCALE GENOMIC DNA]</scope>
    <source>
        <strain evidence="3 4">RLD-1</strain>
    </source>
</reference>
<dbReference type="EMBL" id="FZPC01000022">
    <property type="protein sequence ID" value="SNT34142.1"/>
    <property type="molecule type" value="Genomic_DNA"/>
</dbReference>
<feature type="region of interest" description="Disordered" evidence="1">
    <location>
        <begin position="69"/>
        <end position="112"/>
    </location>
</feature>
<feature type="compositionally biased region" description="Basic and acidic residues" evidence="1">
    <location>
        <begin position="100"/>
        <end position="112"/>
    </location>
</feature>
<organism evidence="2 5">
    <name type="scientific">Pseudomonas delhiensis</name>
    <dbReference type="NCBI Taxonomy" id="366289"/>
    <lineage>
        <taxon>Bacteria</taxon>
        <taxon>Pseudomonadati</taxon>
        <taxon>Pseudomonadota</taxon>
        <taxon>Gammaproteobacteria</taxon>
        <taxon>Pseudomonadales</taxon>
        <taxon>Pseudomonadaceae</taxon>
        <taxon>Pseudomonas</taxon>
    </lineage>
</organism>
<evidence type="ECO:0000313" key="4">
    <source>
        <dbReference type="Proteomes" id="UP000198309"/>
    </source>
</evidence>